<gene>
    <name evidence="1" type="ORF">V2H45_15650</name>
</gene>
<name>A0AAW9PTX6_9CYAN</name>
<comment type="caution">
    <text evidence="1">The sequence shown here is derived from an EMBL/GenBank/DDBJ whole genome shotgun (WGS) entry which is preliminary data.</text>
</comment>
<organism evidence="1 2">
    <name type="scientific">Tumidithrix elongata BACA0141</name>
    <dbReference type="NCBI Taxonomy" id="2716417"/>
    <lineage>
        <taxon>Bacteria</taxon>
        <taxon>Bacillati</taxon>
        <taxon>Cyanobacteriota</taxon>
        <taxon>Cyanophyceae</taxon>
        <taxon>Pseudanabaenales</taxon>
        <taxon>Pseudanabaenaceae</taxon>
        <taxon>Tumidithrix</taxon>
        <taxon>Tumidithrix elongata</taxon>
    </lineage>
</organism>
<sequence length="136" mass="15923">MDCIYPEIRRICIQDLSILSSWENQTEWIRTLPTSDLKLLESSDLSEAWIESSTILQNDLEIPEQKFYDNIKPKSHFASLRDQLQLMAMPELRIKYENIIVEKSQAIGHKSLNMRNLNQASDMSIANLYHYFQVST</sequence>
<dbReference type="RefSeq" id="WP_330484607.1">
    <property type="nucleotide sequence ID" value="NZ_JAZBJZ010000067.1"/>
</dbReference>
<evidence type="ECO:0000313" key="1">
    <source>
        <dbReference type="EMBL" id="MEE3718175.1"/>
    </source>
</evidence>
<proteinExistence type="predicted"/>
<evidence type="ECO:0000313" key="2">
    <source>
        <dbReference type="Proteomes" id="UP001333818"/>
    </source>
</evidence>
<accession>A0AAW9PTX6</accession>
<reference evidence="1" key="1">
    <citation type="submission" date="2024-01" db="EMBL/GenBank/DDBJ databases">
        <title>Bank of Algae and Cyanobacteria of the Azores (BACA) strain genomes.</title>
        <authorList>
            <person name="Luz R."/>
            <person name="Cordeiro R."/>
            <person name="Fonseca A."/>
            <person name="Goncalves V."/>
        </authorList>
    </citation>
    <scope>NUCLEOTIDE SEQUENCE</scope>
    <source>
        <strain evidence="1">BACA0141</strain>
    </source>
</reference>
<dbReference type="AlphaFoldDB" id="A0AAW9PTX6"/>
<dbReference type="Proteomes" id="UP001333818">
    <property type="component" value="Unassembled WGS sequence"/>
</dbReference>
<protein>
    <submittedName>
        <fullName evidence="1">Uncharacterized protein</fullName>
    </submittedName>
</protein>
<dbReference type="EMBL" id="JAZBJZ010000067">
    <property type="protein sequence ID" value="MEE3718175.1"/>
    <property type="molecule type" value="Genomic_DNA"/>
</dbReference>
<keyword evidence="2" id="KW-1185">Reference proteome</keyword>